<feature type="region of interest" description="Disordered" evidence="1">
    <location>
        <begin position="1"/>
        <end position="59"/>
    </location>
</feature>
<feature type="compositionally biased region" description="Polar residues" evidence="1">
    <location>
        <begin position="187"/>
        <end position="204"/>
    </location>
</feature>
<dbReference type="EMBL" id="BK015224">
    <property type="protein sequence ID" value="DAD96826.1"/>
    <property type="molecule type" value="Genomic_DNA"/>
</dbReference>
<sequence>MEDSLTGTNDASLNQEPTSVNEPADISSDTTSQAPVEQDVVAEPAQESEPADNGLSKFAKAQGFDLDNASEDTKRALKIALDNQRSFRSAKQLADTSEPTDDLRAEVANLKYERQVERFFGEQGRDRNLEAVMYDIVKDKAAKYGVEYANNLRHDLGTLYDLAVLKSSKNTSNVDPEQIRREERESINQQLQQGTQAHATDQTPTVTTIQDVMAKYEIGSPEYIAAIDKLTN</sequence>
<protein>
    <submittedName>
        <fullName evidence="2">Uncharacterized protein</fullName>
    </submittedName>
</protein>
<accession>A0A8S5NR97</accession>
<reference evidence="2" key="1">
    <citation type="journal article" date="2021" name="Proc. Natl. Acad. Sci. U.S.A.">
        <title>A Catalog of Tens of Thousands of Viruses from Human Metagenomes Reveals Hidden Associations with Chronic Diseases.</title>
        <authorList>
            <person name="Tisza M.J."/>
            <person name="Buck C.B."/>
        </authorList>
    </citation>
    <scope>NUCLEOTIDE SEQUENCE</scope>
    <source>
        <strain evidence="2">CtdDI2</strain>
    </source>
</reference>
<proteinExistence type="predicted"/>
<evidence type="ECO:0000313" key="2">
    <source>
        <dbReference type="EMBL" id="DAD96826.1"/>
    </source>
</evidence>
<name>A0A8S5NR97_9CAUD</name>
<feature type="region of interest" description="Disordered" evidence="1">
    <location>
        <begin position="184"/>
        <end position="204"/>
    </location>
</feature>
<feature type="compositionally biased region" description="Polar residues" evidence="1">
    <location>
        <begin position="1"/>
        <end position="35"/>
    </location>
</feature>
<organism evidence="2">
    <name type="scientific">Podoviridae sp. ctdDI2</name>
    <dbReference type="NCBI Taxonomy" id="2826567"/>
    <lineage>
        <taxon>Viruses</taxon>
        <taxon>Duplodnaviria</taxon>
        <taxon>Heunggongvirae</taxon>
        <taxon>Uroviricota</taxon>
        <taxon>Caudoviricetes</taxon>
    </lineage>
</organism>
<evidence type="ECO:0000256" key="1">
    <source>
        <dbReference type="SAM" id="MobiDB-lite"/>
    </source>
</evidence>